<dbReference type="GO" id="GO:0003677">
    <property type="term" value="F:DNA binding"/>
    <property type="evidence" value="ECO:0007669"/>
    <property type="project" value="InterPro"/>
</dbReference>
<dbReference type="AlphaFoldDB" id="A0A382QBH9"/>
<evidence type="ECO:0000259" key="1">
    <source>
        <dbReference type="Pfam" id="PF17746"/>
    </source>
</evidence>
<gene>
    <name evidence="2" type="ORF">METZ01_LOCUS335251</name>
</gene>
<dbReference type="PANTHER" id="PTHR30545">
    <property type="entry name" value="SUGAR FERMENTATION STIMULATION PROTEIN A"/>
    <property type="match status" value="1"/>
</dbReference>
<accession>A0A382QBH9</accession>
<protein>
    <recommendedName>
        <fullName evidence="1">SfsA N-terminal OB domain-containing protein</fullName>
    </recommendedName>
</protein>
<evidence type="ECO:0000313" key="2">
    <source>
        <dbReference type="EMBL" id="SVC82397.1"/>
    </source>
</evidence>
<sequence length="118" mass="13743">MEFTKSLIKGKLVKRYKRFFVDIKVNKKIVIAHCPNTGSMEGLLDINNEVWISKNDNPKRKLKYTLEIIKVRKNLVGVNTHLANKIVHHGLLNNLINELKNSQLVKPEVFFNDNTRFD</sequence>
<dbReference type="Pfam" id="PF17746">
    <property type="entry name" value="SfsA_N"/>
    <property type="match status" value="1"/>
</dbReference>
<organism evidence="2">
    <name type="scientific">marine metagenome</name>
    <dbReference type="NCBI Taxonomy" id="408172"/>
    <lineage>
        <taxon>unclassified sequences</taxon>
        <taxon>metagenomes</taxon>
        <taxon>ecological metagenomes</taxon>
    </lineage>
</organism>
<dbReference type="PANTHER" id="PTHR30545:SF2">
    <property type="entry name" value="SUGAR FERMENTATION STIMULATION PROTEIN A"/>
    <property type="match status" value="1"/>
</dbReference>
<proteinExistence type="predicted"/>
<feature type="domain" description="SfsA N-terminal OB" evidence="1">
    <location>
        <begin position="13"/>
        <end position="78"/>
    </location>
</feature>
<reference evidence="2" key="1">
    <citation type="submission" date="2018-05" db="EMBL/GenBank/DDBJ databases">
        <authorList>
            <person name="Lanie J.A."/>
            <person name="Ng W.-L."/>
            <person name="Kazmierczak K.M."/>
            <person name="Andrzejewski T.M."/>
            <person name="Davidsen T.M."/>
            <person name="Wayne K.J."/>
            <person name="Tettelin H."/>
            <person name="Glass J.I."/>
            <person name="Rusch D."/>
            <person name="Podicherti R."/>
            <person name="Tsui H.-C.T."/>
            <person name="Winkler M.E."/>
        </authorList>
    </citation>
    <scope>NUCLEOTIDE SEQUENCE</scope>
</reference>
<dbReference type="Gene3D" id="2.40.50.580">
    <property type="match status" value="1"/>
</dbReference>
<dbReference type="InterPro" id="IPR005224">
    <property type="entry name" value="SfsA"/>
</dbReference>
<name>A0A382QBH9_9ZZZZ</name>
<dbReference type="EMBL" id="UINC01113044">
    <property type="protein sequence ID" value="SVC82397.1"/>
    <property type="molecule type" value="Genomic_DNA"/>
</dbReference>
<dbReference type="InterPro" id="IPR041465">
    <property type="entry name" value="SfsA_N"/>
</dbReference>
<feature type="non-terminal residue" evidence="2">
    <location>
        <position position="118"/>
    </location>
</feature>